<dbReference type="PIRSF" id="PIRSF000410">
    <property type="entry name" value="CheR"/>
    <property type="match status" value="1"/>
</dbReference>
<dbReference type="InterPro" id="IPR036804">
    <property type="entry name" value="CheR_N_sf"/>
</dbReference>
<dbReference type="InterPro" id="IPR026024">
    <property type="entry name" value="Chemotaxis_MeTrfase_CheR"/>
</dbReference>
<evidence type="ECO:0000256" key="3">
    <source>
        <dbReference type="ARBA" id="ARBA00022679"/>
    </source>
</evidence>
<dbReference type="PRINTS" id="PR00996">
    <property type="entry name" value="CHERMTFRASE"/>
</dbReference>
<proteinExistence type="predicted"/>
<dbReference type="Pfam" id="PF03705">
    <property type="entry name" value="CheR_N"/>
    <property type="match status" value="1"/>
</dbReference>
<dbReference type="SUPFAM" id="SSF53335">
    <property type="entry name" value="S-adenosyl-L-methionine-dependent methyltransferases"/>
    <property type="match status" value="1"/>
</dbReference>
<organism evidence="8 9">
    <name type="scientific">Halovulum dunhuangense</name>
    <dbReference type="NCBI Taxonomy" id="1505036"/>
    <lineage>
        <taxon>Bacteria</taxon>
        <taxon>Pseudomonadati</taxon>
        <taxon>Pseudomonadota</taxon>
        <taxon>Alphaproteobacteria</taxon>
        <taxon>Rhodobacterales</taxon>
        <taxon>Paracoccaceae</taxon>
        <taxon>Halovulum</taxon>
    </lineage>
</organism>
<reference evidence="8 9" key="1">
    <citation type="submission" date="2020-05" db="EMBL/GenBank/DDBJ databases">
        <title>Gimesia benthica sp. nov., a novel planctomycete isolated from a deep-sea water sample of the Northwest Indian Ocean.</title>
        <authorList>
            <person name="Wang J."/>
            <person name="Ruan C."/>
            <person name="Song L."/>
            <person name="Zhu Y."/>
            <person name="Li A."/>
            <person name="Zheng X."/>
            <person name="Wang L."/>
            <person name="Lu Z."/>
            <person name="Huang Y."/>
            <person name="Du W."/>
            <person name="Zhou Y."/>
            <person name="Huang L."/>
            <person name="Dai X."/>
        </authorList>
    </citation>
    <scope>NUCLEOTIDE SEQUENCE [LARGE SCALE GENOMIC DNA]</scope>
    <source>
        <strain evidence="8 9">YYQ-30</strain>
    </source>
</reference>
<dbReference type="EC" id="2.1.1.80" evidence="5"/>
<dbReference type="Pfam" id="PF01739">
    <property type="entry name" value="CheR"/>
    <property type="match status" value="1"/>
</dbReference>
<dbReference type="PROSITE" id="PS50123">
    <property type="entry name" value="CHER"/>
    <property type="match status" value="1"/>
</dbReference>
<dbReference type="InterPro" id="IPR022642">
    <property type="entry name" value="CheR_C"/>
</dbReference>
<feature type="binding site" evidence="6">
    <location>
        <position position="164"/>
    </location>
    <ligand>
        <name>S-adenosyl-L-methionine</name>
        <dbReference type="ChEBI" id="CHEBI:59789"/>
    </ligand>
</feature>
<keyword evidence="2 5" id="KW-0489">Methyltransferase</keyword>
<evidence type="ECO:0000256" key="2">
    <source>
        <dbReference type="ARBA" id="ARBA00022603"/>
    </source>
</evidence>
<gene>
    <name evidence="8" type="ORF">HMH01_06470</name>
</gene>
<dbReference type="EMBL" id="JABFBC010000001">
    <property type="protein sequence ID" value="NNU80078.1"/>
    <property type="molecule type" value="Genomic_DNA"/>
</dbReference>
<evidence type="ECO:0000256" key="6">
    <source>
        <dbReference type="PIRSR" id="PIRSR000410-1"/>
    </source>
</evidence>
<evidence type="ECO:0000313" key="8">
    <source>
        <dbReference type="EMBL" id="NNU80078.1"/>
    </source>
</evidence>
<feature type="binding site" evidence="6">
    <location>
        <position position="92"/>
    </location>
    <ligand>
        <name>S-adenosyl-L-methionine</name>
        <dbReference type="ChEBI" id="CHEBI:59789"/>
    </ligand>
</feature>
<dbReference type="AlphaFoldDB" id="A0A849L1A6"/>
<protein>
    <recommendedName>
        <fullName evidence="5">Chemotaxis protein methyltransferase</fullName>
        <ecNumber evidence="5">2.1.1.80</ecNumber>
    </recommendedName>
</protein>
<keyword evidence="9" id="KW-1185">Reference proteome</keyword>
<evidence type="ECO:0000256" key="4">
    <source>
        <dbReference type="ARBA" id="ARBA00022691"/>
    </source>
</evidence>
<dbReference type="SMART" id="SM00138">
    <property type="entry name" value="MeTrc"/>
    <property type="match status" value="1"/>
</dbReference>
<feature type="binding site" evidence="6">
    <location>
        <begin position="223"/>
        <end position="224"/>
    </location>
    <ligand>
        <name>S-adenosyl-L-methionine</name>
        <dbReference type="ChEBI" id="CHEBI:59789"/>
    </ligand>
</feature>
<keyword evidence="4 5" id="KW-0949">S-adenosyl-L-methionine</keyword>
<keyword evidence="3 5" id="KW-0808">Transferase</keyword>
<comment type="catalytic activity">
    <reaction evidence="1 5">
        <text>L-glutamyl-[protein] + S-adenosyl-L-methionine = [protein]-L-glutamate 5-O-methyl ester + S-adenosyl-L-homocysteine</text>
        <dbReference type="Rhea" id="RHEA:24452"/>
        <dbReference type="Rhea" id="RHEA-COMP:10208"/>
        <dbReference type="Rhea" id="RHEA-COMP:10311"/>
        <dbReference type="ChEBI" id="CHEBI:29973"/>
        <dbReference type="ChEBI" id="CHEBI:57856"/>
        <dbReference type="ChEBI" id="CHEBI:59789"/>
        <dbReference type="ChEBI" id="CHEBI:82795"/>
        <dbReference type="EC" id="2.1.1.80"/>
    </reaction>
</comment>
<dbReference type="Gene3D" id="1.10.155.10">
    <property type="entry name" value="Chemotaxis receptor methyltransferase CheR, N-terminal domain"/>
    <property type="match status" value="1"/>
</dbReference>
<dbReference type="InterPro" id="IPR029063">
    <property type="entry name" value="SAM-dependent_MTases_sf"/>
</dbReference>
<dbReference type="Proteomes" id="UP000572377">
    <property type="component" value="Unassembled WGS sequence"/>
</dbReference>
<dbReference type="InterPro" id="IPR050903">
    <property type="entry name" value="Bact_Chemotaxis_MeTrfase"/>
</dbReference>
<dbReference type="InterPro" id="IPR022641">
    <property type="entry name" value="CheR_N"/>
</dbReference>
<dbReference type="GO" id="GO:0008983">
    <property type="term" value="F:protein-glutamate O-methyltransferase activity"/>
    <property type="evidence" value="ECO:0007669"/>
    <property type="project" value="UniProtKB-EC"/>
</dbReference>
<comment type="caution">
    <text evidence="8">The sequence shown here is derived from an EMBL/GenBank/DDBJ whole genome shotgun (WGS) entry which is preliminary data.</text>
</comment>
<feature type="binding site" evidence="6">
    <location>
        <position position="94"/>
    </location>
    <ligand>
        <name>S-adenosyl-L-methionine</name>
        <dbReference type="ChEBI" id="CHEBI:59789"/>
    </ligand>
</feature>
<dbReference type="GO" id="GO:0032259">
    <property type="term" value="P:methylation"/>
    <property type="evidence" value="ECO:0007669"/>
    <property type="project" value="UniProtKB-KW"/>
</dbReference>
<evidence type="ECO:0000259" key="7">
    <source>
        <dbReference type="PROSITE" id="PS50123"/>
    </source>
</evidence>
<dbReference type="PANTHER" id="PTHR24422">
    <property type="entry name" value="CHEMOTAXIS PROTEIN METHYLTRANSFERASE"/>
    <property type="match status" value="1"/>
</dbReference>
<evidence type="ECO:0000256" key="5">
    <source>
        <dbReference type="PIRNR" id="PIRNR000410"/>
    </source>
</evidence>
<feature type="binding site" evidence="6">
    <location>
        <position position="138"/>
    </location>
    <ligand>
        <name>S-adenosyl-L-methionine</name>
        <dbReference type="ChEBI" id="CHEBI:59789"/>
    </ligand>
</feature>
<evidence type="ECO:0000256" key="1">
    <source>
        <dbReference type="ARBA" id="ARBA00001541"/>
    </source>
</evidence>
<feature type="domain" description="CheR-type methyltransferase" evidence="7">
    <location>
        <begin position="14"/>
        <end position="295"/>
    </location>
</feature>
<name>A0A849L1A6_9RHOB</name>
<accession>A0A849L1A6</accession>
<comment type="function">
    <text evidence="5">Methylation of the membrane-bound methyl-accepting chemotaxis proteins (MCP) to form gamma-glutamyl methyl ester residues in MCP.</text>
</comment>
<feature type="binding site" evidence="6">
    <location>
        <position position="98"/>
    </location>
    <ligand>
        <name>S-adenosyl-L-methionine</name>
        <dbReference type="ChEBI" id="CHEBI:59789"/>
    </ligand>
</feature>
<dbReference type="SUPFAM" id="SSF47757">
    <property type="entry name" value="Chemotaxis receptor methyltransferase CheR, N-terminal domain"/>
    <property type="match status" value="1"/>
</dbReference>
<dbReference type="PANTHER" id="PTHR24422:SF26">
    <property type="entry name" value="CHEMOTAXIS PROTEIN METHYLTRANSFERASE"/>
    <property type="match status" value="1"/>
</dbReference>
<feature type="binding site" evidence="6">
    <location>
        <begin position="241"/>
        <end position="242"/>
    </location>
    <ligand>
        <name>S-adenosyl-L-methionine</name>
        <dbReference type="ChEBI" id="CHEBI:59789"/>
    </ligand>
</feature>
<dbReference type="InterPro" id="IPR000780">
    <property type="entry name" value="CheR_MeTrfase"/>
</dbReference>
<sequence>MAGRAQLQDGADTAATHAGRLSDRDFSRICTFIHERTGIRLTHSKRLRIETGLRRRASVLRLSGAEEYCRMVFDEGGLAEEVAHLIHLATTNKTDFFRERAHFDFLETRILPEILATRPAGRIHRLKMWSAAASNGAEAYTAAMVLAAAAARGPRFDFAVLGTDISAEMVADATRAVYPASWIEPVPPALRERYFMRSQAGASEPLVRIVPELRRHVRFARMNLVGASYPVDRDVDVILVRNVLIYFDPPTQKAVVQRLAGHLRPGGHLILGHTEAAVGSALGLRQCATGIFRIG</sequence>
<dbReference type="Gene3D" id="3.40.50.150">
    <property type="entry name" value="Vaccinia Virus protein VP39"/>
    <property type="match status" value="1"/>
</dbReference>
<evidence type="ECO:0000313" key="9">
    <source>
        <dbReference type="Proteomes" id="UP000572377"/>
    </source>
</evidence>